<dbReference type="PANTHER" id="PTHR47505">
    <property type="entry name" value="DNA UTILIZATION PROTEIN YHGH"/>
    <property type="match status" value="1"/>
</dbReference>
<dbReference type="CDD" id="cd06223">
    <property type="entry name" value="PRTases_typeI"/>
    <property type="match status" value="1"/>
</dbReference>
<dbReference type="RefSeq" id="WP_163472428.1">
    <property type="nucleotide sequence ID" value="NZ_JAAGWZ010000001.1"/>
</dbReference>
<sequence length="222" mass="23551">MRSPLLHAIRDAWALLSPVSCAGCERPDRALCEDCVARMHPEVTPRTLDGGEVVYTALRYEGAVRQAILALKESGRTDIAAVLASALAAAVGRAGQLADAAAVPVEIVAVPTTRGAWRRRGYDPVTLLCRRAGVRPARVLAHAGPRARQKSLGREQRAANASGSLIALRPLHGRRFLLVDDVVTTGATIREAARALESAGAEVVGRAALAFTPRRFGLPENS</sequence>
<dbReference type="SUPFAM" id="SSF53271">
    <property type="entry name" value="PRTase-like"/>
    <property type="match status" value="1"/>
</dbReference>
<proteinExistence type="inferred from homology"/>
<accession>A0A7C9TR71</accession>
<dbReference type="AlphaFoldDB" id="A0A7C9TR71"/>
<dbReference type="EMBL" id="JAAGWZ010000001">
    <property type="protein sequence ID" value="NEM90823.1"/>
    <property type="molecule type" value="Genomic_DNA"/>
</dbReference>
<dbReference type="InterPro" id="IPR029057">
    <property type="entry name" value="PRTase-like"/>
</dbReference>
<protein>
    <submittedName>
        <fullName evidence="3">ComF family protein</fullName>
    </submittedName>
</protein>
<evidence type="ECO:0000313" key="4">
    <source>
        <dbReference type="Proteomes" id="UP000479756"/>
    </source>
</evidence>
<comment type="caution">
    <text evidence="3">The sequence shown here is derived from an EMBL/GenBank/DDBJ whole genome shotgun (WGS) entry which is preliminary data.</text>
</comment>
<dbReference type="Pfam" id="PF00156">
    <property type="entry name" value="Pribosyltran"/>
    <property type="match status" value="1"/>
</dbReference>
<dbReference type="Proteomes" id="UP000479756">
    <property type="component" value="Unassembled WGS sequence"/>
</dbReference>
<dbReference type="InterPro" id="IPR051910">
    <property type="entry name" value="ComF/GntX_DNA_util-trans"/>
</dbReference>
<organism evidence="3 4">
    <name type="scientific">Galbitalea soli</name>
    <dbReference type="NCBI Taxonomy" id="1268042"/>
    <lineage>
        <taxon>Bacteria</taxon>
        <taxon>Bacillati</taxon>
        <taxon>Actinomycetota</taxon>
        <taxon>Actinomycetes</taxon>
        <taxon>Micrococcales</taxon>
        <taxon>Microbacteriaceae</taxon>
        <taxon>Galbitalea</taxon>
    </lineage>
</organism>
<gene>
    <name evidence="3" type="ORF">G3T37_05590</name>
</gene>
<feature type="domain" description="Phosphoribosyltransferase" evidence="2">
    <location>
        <begin position="167"/>
        <end position="214"/>
    </location>
</feature>
<reference evidence="3 4" key="1">
    <citation type="journal article" date="2014" name="Int. J. Syst. Evol. Microbiol.">
        <title>Description of Galbitalea soli gen. nov., sp. nov., and Frondihabitans sucicola sp. nov.</title>
        <authorList>
            <person name="Kim S.J."/>
            <person name="Lim J.M."/>
            <person name="Ahn J.H."/>
            <person name="Weon H.Y."/>
            <person name="Hamada M."/>
            <person name="Suzuki K."/>
            <person name="Ahn T.Y."/>
            <person name="Kwon S.W."/>
        </authorList>
    </citation>
    <scope>NUCLEOTIDE SEQUENCE [LARGE SCALE GENOMIC DNA]</scope>
    <source>
        <strain evidence="3 4">NBRC 108727</strain>
    </source>
</reference>
<evidence type="ECO:0000259" key="2">
    <source>
        <dbReference type="Pfam" id="PF00156"/>
    </source>
</evidence>
<keyword evidence="4" id="KW-1185">Reference proteome</keyword>
<evidence type="ECO:0000313" key="3">
    <source>
        <dbReference type="EMBL" id="NEM90823.1"/>
    </source>
</evidence>
<dbReference type="InterPro" id="IPR000836">
    <property type="entry name" value="PRTase_dom"/>
</dbReference>
<dbReference type="PANTHER" id="PTHR47505:SF1">
    <property type="entry name" value="DNA UTILIZATION PROTEIN YHGH"/>
    <property type="match status" value="1"/>
</dbReference>
<name>A0A7C9TR71_9MICO</name>
<dbReference type="Gene3D" id="3.40.50.2020">
    <property type="match status" value="1"/>
</dbReference>
<evidence type="ECO:0000256" key="1">
    <source>
        <dbReference type="ARBA" id="ARBA00008007"/>
    </source>
</evidence>
<comment type="similarity">
    <text evidence="1">Belongs to the ComF/GntX family.</text>
</comment>